<organism evidence="2 3">
    <name type="scientific">Thalassiosira oceanica</name>
    <name type="common">Marine diatom</name>
    <dbReference type="NCBI Taxonomy" id="159749"/>
    <lineage>
        <taxon>Eukaryota</taxon>
        <taxon>Sar</taxon>
        <taxon>Stramenopiles</taxon>
        <taxon>Ochrophyta</taxon>
        <taxon>Bacillariophyta</taxon>
        <taxon>Coscinodiscophyceae</taxon>
        <taxon>Thalassiosirophycidae</taxon>
        <taxon>Thalassiosirales</taxon>
        <taxon>Thalassiosiraceae</taxon>
        <taxon>Thalassiosira</taxon>
    </lineage>
</organism>
<feature type="compositionally biased region" description="Gly residues" evidence="1">
    <location>
        <begin position="167"/>
        <end position="179"/>
    </location>
</feature>
<evidence type="ECO:0000313" key="2">
    <source>
        <dbReference type="EMBL" id="EJK65284.1"/>
    </source>
</evidence>
<feature type="region of interest" description="Disordered" evidence="1">
    <location>
        <begin position="1"/>
        <end position="69"/>
    </location>
</feature>
<name>K0SK05_THAOC</name>
<feature type="region of interest" description="Disordered" evidence="1">
    <location>
        <begin position="95"/>
        <end position="192"/>
    </location>
</feature>
<dbReference type="Proteomes" id="UP000266841">
    <property type="component" value="Unassembled WGS sequence"/>
</dbReference>
<feature type="compositionally biased region" description="Basic and acidic residues" evidence="1">
    <location>
        <begin position="15"/>
        <end position="32"/>
    </location>
</feature>
<accession>K0SK05</accession>
<comment type="caution">
    <text evidence="2">The sequence shown here is derived from an EMBL/GenBank/DDBJ whole genome shotgun (WGS) entry which is preliminary data.</text>
</comment>
<dbReference type="EMBL" id="AGNL01016048">
    <property type="protein sequence ID" value="EJK65284.1"/>
    <property type="molecule type" value="Genomic_DNA"/>
</dbReference>
<sequence>MSPSRLAMDSSAAGSHDRADGGRSSSRMDRDWASAVGSTGSLISSCTSDGTAGRGGVPVLRRAPSGPAGEHVIGVRRATALVSDWFRRWRASRGSLGLPTCPRTRPRHDVAARRPSRPCGTPRPSHVASPAPPRRVGRFRRPSVPSVDFRRADGPLRDTPAAPRPGRAGGCRAGPGSSGGRAVPRPATGAAG</sequence>
<protein>
    <submittedName>
        <fullName evidence="2">Uncharacterized protein</fullName>
    </submittedName>
</protein>
<keyword evidence="3" id="KW-1185">Reference proteome</keyword>
<dbReference type="AlphaFoldDB" id="K0SK05"/>
<gene>
    <name evidence="2" type="ORF">THAOC_13872</name>
</gene>
<feature type="compositionally biased region" description="Polar residues" evidence="1">
    <location>
        <begin position="36"/>
        <end position="50"/>
    </location>
</feature>
<evidence type="ECO:0000256" key="1">
    <source>
        <dbReference type="SAM" id="MobiDB-lite"/>
    </source>
</evidence>
<feature type="non-terminal residue" evidence="2">
    <location>
        <position position="192"/>
    </location>
</feature>
<reference evidence="2 3" key="1">
    <citation type="journal article" date="2012" name="Genome Biol.">
        <title>Genome and low-iron response of an oceanic diatom adapted to chronic iron limitation.</title>
        <authorList>
            <person name="Lommer M."/>
            <person name="Specht M."/>
            <person name="Roy A.S."/>
            <person name="Kraemer L."/>
            <person name="Andreson R."/>
            <person name="Gutowska M.A."/>
            <person name="Wolf J."/>
            <person name="Bergner S.V."/>
            <person name="Schilhabel M.B."/>
            <person name="Klostermeier U.C."/>
            <person name="Beiko R.G."/>
            <person name="Rosenstiel P."/>
            <person name="Hippler M."/>
            <person name="Laroche J."/>
        </authorList>
    </citation>
    <scope>NUCLEOTIDE SEQUENCE [LARGE SCALE GENOMIC DNA]</scope>
    <source>
        <strain evidence="2 3">CCMP1005</strain>
    </source>
</reference>
<proteinExistence type="predicted"/>
<evidence type="ECO:0000313" key="3">
    <source>
        <dbReference type="Proteomes" id="UP000266841"/>
    </source>
</evidence>